<organism evidence="2 3">
    <name type="scientific">Cohnella nanjingensis</name>
    <dbReference type="NCBI Taxonomy" id="1387779"/>
    <lineage>
        <taxon>Bacteria</taxon>
        <taxon>Bacillati</taxon>
        <taxon>Bacillota</taxon>
        <taxon>Bacilli</taxon>
        <taxon>Bacillales</taxon>
        <taxon>Paenibacillaceae</taxon>
        <taxon>Cohnella</taxon>
    </lineage>
</organism>
<dbReference type="Proteomes" id="UP000547209">
    <property type="component" value="Unassembled WGS sequence"/>
</dbReference>
<dbReference type="InterPro" id="IPR000182">
    <property type="entry name" value="GNAT_dom"/>
</dbReference>
<name>A0A7X0RU96_9BACL</name>
<gene>
    <name evidence="2" type="ORF">H7C19_23565</name>
</gene>
<proteinExistence type="predicted"/>
<dbReference type="Pfam" id="PF00583">
    <property type="entry name" value="Acetyltransf_1"/>
    <property type="match status" value="1"/>
</dbReference>
<dbReference type="AlphaFoldDB" id="A0A7X0RU96"/>
<dbReference type="CDD" id="cd04301">
    <property type="entry name" value="NAT_SF"/>
    <property type="match status" value="1"/>
</dbReference>
<feature type="domain" description="N-acetyltransferase" evidence="1">
    <location>
        <begin position="1"/>
        <end position="146"/>
    </location>
</feature>
<keyword evidence="2" id="KW-0808">Transferase</keyword>
<protein>
    <submittedName>
        <fullName evidence="2">GNAT family N-acetyltransferase</fullName>
    </submittedName>
</protein>
<evidence type="ECO:0000259" key="1">
    <source>
        <dbReference type="PROSITE" id="PS51186"/>
    </source>
</evidence>
<evidence type="ECO:0000313" key="3">
    <source>
        <dbReference type="Proteomes" id="UP000547209"/>
    </source>
</evidence>
<keyword evidence="3" id="KW-1185">Reference proteome</keyword>
<sequence>MQIESLIDSDKLWQDVAEYAESCSWKAGAALAKQMRKRFFSDWERVFAALDGNHITGYCTLAKTDCIPDISYTPYIGFMFVGEQYRGNRISEKLILSALAYAKELGFDKVYLVSDHVNLYEKYGFVKIDEKEAPWGVMETIFMHPT</sequence>
<dbReference type="InterPro" id="IPR016181">
    <property type="entry name" value="Acyl_CoA_acyltransferase"/>
</dbReference>
<dbReference type="EMBL" id="JACJVP010000041">
    <property type="protein sequence ID" value="MBB6673663.1"/>
    <property type="molecule type" value="Genomic_DNA"/>
</dbReference>
<dbReference type="GO" id="GO:0016747">
    <property type="term" value="F:acyltransferase activity, transferring groups other than amino-acyl groups"/>
    <property type="evidence" value="ECO:0007669"/>
    <property type="project" value="InterPro"/>
</dbReference>
<dbReference type="Gene3D" id="3.40.630.30">
    <property type="match status" value="1"/>
</dbReference>
<evidence type="ECO:0000313" key="2">
    <source>
        <dbReference type="EMBL" id="MBB6673663.1"/>
    </source>
</evidence>
<reference evidence="2 3" key="1">
    <citation type="submission" date="2020-08" db="EMBL/GenBank/DDBJ databases">
        <title>Cohnella phylogeny.</title>
        <authorList>
            <person name="Dunlap C."/>
        </authorList>
    </citation>
    <scope>NUCLEOTIDE SEQUENCE [LARGE SCALE GENOMIC DNA]</scope>
    <source>
        <strain evidence="2 3">DSM 28246</strain>
    </source>
</reference>
<comment type="caution">
    <text evidence="2">The sequence shown here is derived from an EMBL/GenBank/DDBJ whole genome shotgun (WGS) entry which is preliminary data.</text>
</comment>
<dbReference type="SUPFAM" id="SSF55729">
    <property type="entry name" value="Acyl-CoA N-acyltransferases (Nat)"/>
    <property type="match status" value="1"/>
</dbReference>
<dbReference type="PROSITE" id="PS51186">
    <property type="entry name" value="GNAT"/>
    <property type="match status" value="1"/>
</dbReference>
<accession>A0A7X0RU96</accession>